<gene>
    <name evidence="1" type="ORF">GV828_02465</name>
</gene>
<keyword evidence="2" id="KW-1185">Reference proteome</keyword>
<reference evidence="2" key="1">
    <citation type="submission" date="2020-01" db="EMBL/GenBank/DDBJ databases">
        <title>Sphingomonas sp. strain CSW-10.</title>
        <authorList>
            <person name="Chen W.-M."/>
        </authorList>
    </citation>
    <scope>NUCLEOTIDE SEQUENCE [LARGE SCALE GENOMIC DNA]</scope>
    <source>
        <strain evidence="2">NST-5</strain>
    </source>
</reference>
<sequence length="118" mass="13474">MLENINFTLVSRADSPQGQATNKEQLHTSKYDFGSEPHPNGSLISVQSVLTDETNNSYERQEQIILHFEQTTYIEFDNDFLAKFIQFSIKKHSYDLGLAEDKVQLPSVESILSFVENS</sequence>
<evidence type="ECO:0000313" key="1">
    <source>
        <dbReference type="EMBL" id="NBL64060.1"/>
    </source>
</evidence>
<name>A0ABW9Z5D7_9FLAO</name>
<protein>
    <submittedName>
        <fullName evidence="1">Uncharacterized protein</fullName>
    </submittedName>
</protein>
<evidence type="ECO:0000313" key="2">
    <source>
        <dbReference type="Proteomes" id="UP000798602"/>
    </source>
</evidence>
<dbReference type="Proteomes" id="UP000798602">
    <property type="component" value="Unassembled WGS sequence"/>
</dbReference>
<dbReference type="EMBL" id="JAABLM010000002">
    <property type="protein sequence ID" value="NBL64060.1"/>
    <property type="molecule type" value="Genomic_DNA"/>
</dbReference>
<proteinExistence type="predicted"/>
<dbReference type="RefSeq" id="WP_166535881.1">
    <property type="nucleotide sequence ID" value="NZ_JAABLM010000002.1"/>
</dbReference>
<accession>A0ABW9Z5D7</accession>
<comment type="caution">
    <text evidence="1">The sequence shown here is derived from an EMBL/GenBank/DDBJ whole genome shotgun (WGS) entry which is preliminary data.</text>
</comment>
<organism evidence="1 2">
    <name type="scientific">Flavobacterium ichthyis</name>
    <dbReference type="NCBI Taxonomy" id="2698827"/>
    <lineage>
        <taxon>Bacteria</taxon>
        <taxon>Pseudomonadati</taxon>
        <taxon>Bacteroidota</taxon>
        <taxon>Flavobacteriia</taxon>
        <taxon>Flavobacteriales</taxon>
        <taxon>Flavobacteriaceae</taxon>
        <taxon>Flavobacterium</taxon>
    </lineage>
</organism>